<organism evidence="2 3">
    <name type="scientific">Gemmobacter megaterium</name>
    <dbReference type="NCBI Taxonomy" id="1086013"/>
    <lineage>
        <taxon>Bacteria</taxon>
        <taxon>Pseudomonadati</taxon>
        <taxon>Pseudomonadota</taxon>
        <taxon>Alphaproteobacteria</taxon>
        <taxon>Rhodobacterales</taxon>
        <taxon>Paracoccaceae</taxon>
        <taxon>Gemmobacter</taxon>
    </lineage>
</organism>
<dbReference type="AlphaFoldDB" id="A0A1N7QFZ4"/>
<dbReference type="SUPFAM" id="SSF53756">
    <property type="entry name" value="UDP-Glycosyltransferase/glycogen phosphorylase"/>
    <property type="match status" value="1"/>
</dbReference>
<dbReference type="RefSeq" id="WP_076533867.1">
    <property type="nucleotide sequence ID" value="NZ_BMEH01000010.1"/>
</dbReference>
<dbReference type="STRING" id="1086013.SAMN05421774_11059"/>
<evidence type="ECO:0000313" key="3">
    <source>
        <dbReference type="Proteomes" id="UP000186141"/>
    </source>
</evidence>
<name>A0A1N7QFZ4_9RHOB</name>
<feature type="domain" description="Fucosyltransferase C-terminal" evidence="1">
    <location>
        <begin position="219"/>
        <end position="278"/>
    </location>
</feature>
<accession>A0A1N7QFZ4</accession>
<evidence type="ECO:0000313" key="2">
    <source>
        <dbReference type="EMBL" id="SIT21758.1"/>
    </source>
</evidence>
<reference evidence="2 3" key="1">
    <citation type="submission" date="2017-01" db="EMBL/GenBank/DDBJ databases">
        <authorList>
            <person name="Mah S.A."/>
            <person name="Swanson W.J."/>
            <person name="Moy G.W."/>
            <person name="Vacquier V.D."/>
        </authorList>
    </citation>
    <scope>NUCLEOTIDE SEQUENCE [LARGE SCALE GENOMIC DNA]</scope>
    <source>
        <strain evidence="2 3">DSM 26375</strain>
    </source>
</reference>
<dbReference type="OrthoDB" id="5291101at2"/>
<dbReference type="InterPro" id="IPR055270">
    <property type="entry name" value="Glyco_tran_10_C"/>
</dbReference>
<evidence type="ECO:0000259" key="1">
    <source>
        <dbReference type="Pfam" id="PF00852"/>
    </source>
</evidence>
<dbReference type="Gene3D" id="3.40.50.11660">
    <property type="entry name" value="Glycosyl transferase family 10, C-terminal domain"/>
    <property type="match status" value="1"/>
</dbReference>
<protein>
    <submittedName>
        <fullName evidence="2">Glycosyltransferase family 10 (Fucosyltransferase) C-term</fullName>
    </submittedName>
</protein>
<dbReference type="Proteomes" id="UP000186141">
    <property type="component" value="Unassembled WGS sequence"/>
</dbReference>
<gene>
    <name evidence="2" type="ORF">SAMN05421774_11059</name>
</gene>
<dbReference type="InterPro" id="IPR038577">
    <property type="entry name" value="GT10-like_C_sf"/>
</dbReference>
<sequence length="339" mass="38035">MIRICVLGAWQHRQPLAYAPIQAACADRIALVEDPARADLLVVAHPLDLDQQGLRLGRLMAARPGLRLVLLSEEPFWDTVWNPDPFARWLDWPGPEAPLPVSVISHETTALYDFDRIPYFLLTDPRYLAHYRPLVARNARLRPADWARHFGQPLQDAAFMAARRRDPKFSPAWPARDVLGLCLYRSTLAAATRKGQVLRHGKGWAPGPPRQELADWHADKLDRLDMAFRHVSALENTHQHSYVSEKLLDAFAVGAIPLYMAGPGHRVDRLVPRGSWLDLWGQAAEQGIDPTLPPDAARLEAYAEAQARLHDLLSDPEAEARELDRFACALVAELRGVLG</sequence>
<keyword evidence="2" id="KW-0328">Glycosyltransferase</keyword>
<keyword evidence="3" id="KW-1185">Reference proteome</keyword>
<dbReference type="GO" id="GO:0016757">
    <property type="term" value="F:glycosyltransferase activity"/>
    <property type="evidence" value="ECO:0007669"/>
    <property type="project" value="UniProtKB-KW"/>
</dbReference>
<proteinExistence type="predicted"/>
<dbReference type="EMBL" id="FTOT01000010">
    <property type="protein sequence ID" value="SIT21758.1"/>
    <property type="molecule type" value="Genomic_DNA"/>
</dbReference>
<dbReference type="Pfam" id="PF00852">
    <property type="entry name" value="Glyco_transf_10"/>
    <property type="match status" value="1"/>
</dbReference>
<keyword evidence="2" id="KW-0808">Transferase</keyword>